<dbReference type="InterPro" id="IPR009288">
    <property type="entry name" value="AIG2-like_dom"/>
</dbReference>
<name>A0ABZ0IQ45_9BACT</name>
<organism evidence="2 3">
    <name type="scientific">Imperialibacter roseus</name>
    <dbReference type="NCBI Taxonomy" id="1324217"/>
    <lineage>
        <taxon>Bacteria</taxon>
        <taxon>Pseudomonadati</taxon>
        <taxon>Bacteroidota</taxon>
        <taxon>Cytophagia</taxon>
        <taxon>Cytophagales</taxon>
        <taxon>Flammeovirgaceae</taxon>
        <taxon>Imperialibacter</taxon>
    </lineage>
</organism>
<evidence type="ECO:0000259" key="1">
    <source>
        <dbReference type="Pfam" id="PF06094"/>
    </source>
</evidence>
<evidence type="ECO:0000313" key="3">
    <source>
        <dbReference type="Proteomes" id="UP001302349"/>
    </source>
</evidence>
<keyword evidence="3" id="KW-1185">Reference proteome</keyword>
<dbReference type="InterPro" id="IPR013024">
    <property type="entry name" value="GGCT-like"/>
</dbReference>
<proteinExistence type="predicted"/>
<feature type="domain" description="Gamma-glutamylcyclotransferase AIG2-like" evidence="1">
    <location>
        <begin position="7"/>
        <end position="126"/>
    </location>
</feature>
<dbReference type="SUPFAM" id="SSF110857">
    <property type="entry name" value="Gamma-glutamyl cyclotransferase-like"/>
    <property type="match status" value="1"/>
</dbReference>
<sequence length="135" mass="15092">MKKSDLIFVYGTLMSGFEGPYAVFLRKNADLLGEASCSGYLYRVSWYPGLVLSPEALAFGELYKIKESSGITFWATLDEYEGVDPALLVGDEYIRRQVDVRMDGKAFTAWTYLFTGPKKGKPIAGGRFYPDTSEL</sequence>
<dbReference type="Gene3D" id="3.10.490.10">
    <property type="entry name" value="Gamma-glutamyl cyclotransferase-like"/>
    <property type="match status" value="1"/>
</dbReference>
<dbReference type="RefSeq" id="WP_317488592.1">
    <property type="nucleotide sequence ID" value="NZ_CP136051.1"/>
</dbReference>
<dbReference type="Pfam" id="PF06094">
    <property type="entry name" value="GGACT"/>
    <property type="match status" value="1"/>
</dbReference>
<reference evidence="2 3" key="1">
    <citation type="journal article" date="2023" name="Microbiol. Resour. Announc.">
        <title>Complete Genome Sequence of Imperialibacter roseus strain P4T.</title>
        <authorList>
            <person name="Tizabi D.R."/>
            <person name="Bachvaroff T."/>
            <person name="Hill R.T."/>
        </authorList>
    </citation>
    <scope>NUCLEOTIDE SEQUENCE [LARGE SCALE GENOMIC DNA]</scope>
    <source>
        <strain evidence="2 3">P4T</strain>
    </source>
</reference>
<gene>
    <name evidence="2" type="ORF">RT717_22460</name>
</gene>
<dbReference type="CDD" id="cd06661">
    <property type="entry name" value="GGCT_like"/>
    <property type="match status" value="1"/>
</dbReference>
<dbReference type="EMBL" id="CP136051">
    <property type="protein sequence ID" value="WOK05841.1"/>
    <property type="molecule type" value="Genomic_DNA"/>
</dbReference>
<dbReference type="Proteomes" id="UP001302349">
    <property type="component" value="Chromosome"/>
</dbReference>
<protein>
    <submittedName>
        <fullName evidence="2">Gamma-glutamylcyclotransferase family protein</fullName>
    </submittedName>
</protein>
<dbReference type="InterPro" id="IPR036568">
    <property type="entry name" value="GGCT-like_sf"/>
</dbReference>
<accession>A0ABZ0IQ45</accession>
<evidence type="ECO:0000313" key="2">
    <source>
        <dbReference type="EMBL" id="WOK05841.1"/>
    </source>
</evidence>